<evidence type="ECO:0000259" key="9">
    <source>
        <dbReference type="Pfam" id="PF13243"/>
    </source>
</evidence>
<dbReference type="Proteomes" id="UP000818624">
    <property type="component" value="Chromosome 2"/>
</dbReference>
<dbReference type="SUPFAM" id="SSF48239">
    <property type="entry name" value="Terpenoid cyclases/Protein prenyltransferases"/>
    <property type="match status" value="2"/>
</dbReference>
<feature type="domain" description="Squalene cyclase C-terminal" evidence="9">
    <location>
        <begin position="376"/>
        <end position="683"/>
    </location>
</feature>
<accession>A0ABY8ES16</accession>
<reference evidence="11 12" key="1">
    <citation type="journal article" date="2020" name="Elife">
        <title>Loss of centromere function drives karyotype evolution in closely related Malassezia species.</title>
        <authorList>
            <person name="Sankaranarayanan S.R."/>
            <person name="Ianiri G."/>
            <person name="Coelho M.A."/>
            <person name="Reza M.H."/>
            <person name="Thimmappa B.C."/>
            <person name="Ganguly P."/>
            <person name="Vadnala R.N."/>
            <person name="Sun S."/>
            <person name="Siddharthan R."/>
            <person name="Tellgren-Roth C."/>
            <person name="Dawson T.L."/>
            <person name="Heitman J."/>
            <person name="Sanyal K."/>
        </authorList>
    </citation>
    <scope>NUCLEOTIDE SEQUENCE [LARGE SCALE GENOMIC DNA]</scope>
    <source>
        <strain evidence="11">CBS14141</strain>
    </source>
</reference>
<evidence type="ECO:0000259" key="8">
    <source>
        <dbReference type="Pfam" id="PF05175"/>
    </source>
</evidence>
<dbReference type="Gene3D" id="6.20.120.20">
    <property type="match status" value="1"/>
</dbReference>
<dbReference type="NCBIfam" id="TIGR01787">
    <property type="entry name" value="squalene_cyclas"/>
    <property type="match status" value="1"/>
</dbReference>
<dbReference type="EC" id="5.4.99.7" evidence="7"/>
<evidence type="ECO:0000313" key="12">
    <source>
        <dbReference type="Proteomes" id="UP000818624"/>
    </source>
</evidence>
<feature type="domain" description="Squalene cyclase N-terminal" evidence="10">
    <location>
        <begin position="77"/>
        <end position="362"/>
    </location>
</feature>
<keyword evidence="2" id="KW-0489">Methyltransferase</keyword>
<dbReference type="InterPro" id="IPR002052">
    <property type="entry name" value="DNA_methylase_N6_adenine_CS"/>
</dbReference>
<dbReference type="Pfam" id="PF13249">
    <property type="entry name" value="SQHop_cyclase_N"/>
    <property type="match status" value="1"/>
</dbReference>
<dbReference type="Gene3D" id="3.40.50.150">
    <property type="entry name" value="Vaccinia Virus protein VP39"/>
    <property type="match status" value="1"/>
</dbReference>
<protein>
    <recommendedName>
        <fullName evidence="7">lanosterol synthase</fullName>
        <ecNumber evidence="7">5.4.99.7</ecNumber>
    </recommendedName>
</protein>
<evidence type="ECO:0000256" key="5">
    <source>
        <dbReference type="ARBA" id="ARBA00022737"/>
    </source>
</evidence>
<dbReference type="InterPro" id="IPR007848">
    <property type="entry name" value="Small_mtfrase_dom"/>
</dbReference>
<organism evidence="11 12">
    <name type="scientific">Malassezia furfur</name>
    <name type="common">Pityriasis versicolor infection agent</name>
    <name type="synonym">Pityrosporum furfur</name>
    <dbReference type="NCBI Taxonomy" id="55194"/>
    <lineage>
        <taxon>Eukaryota</taxon>
        <taxon>Fungi</taxon>
        <taxon>Dikarya</taxon>
        <taxon>Basidiomycota</taxon>
        <taxon>Ustilaginomycotina</taxon>
        <taxon>Malasseziomycetes</taxon>
        <taxon>Malasseziales</taxon>
        <taxon>Malasseziaceae</taxon>
        <taxon>Malassezia</taxon>
    </lineage>
</organism>
<dbReference type="NCBIfam" id="TIGR00536">
    <property type="entry name" value="hemK_fam"/>
    <property type="match status" value="1"/>
</dbReference>
<dbReference type="SUPFAM" id="SSF53335">
    <property type="entry name" value="S-adenosyl-L-methionine-dependent methyltransferases"/>
    <property type="match status" value="1"/>
</dbReference>
<dbReference type="PROSITE" id="PS01074">
    <property type="entry name" value="TERPENE_SYNTHASES"/>
    <property type="match status" value="1"/>
</dbReference>
<evidence type="ECO:0000256" key="4">
    <source>
        <dbReference type="ARBA" id="ARBA00022691"/>
    </source>
</evidence>
<keyword evidence="4" id="KW-0949">S-adenosyl-L-methionine</keyword>
<dbReference type="InterPro" id="IPR008930">
    <property type="entry name" value="Terpenoid_cyclase/PrenylTrfase"/>
</dbReference>
<dbReference type="InterPro" id="IPR002365">
    <property type="entry name" value="Terpene_synthase_CS"/>
</dbReference>
<comment type="similarity">
    <text evidence="1">Belongs to the terpene cyclase/mutase family.</text>
</comment>
<evidence type="ECO:0000256" key="1">
    <source>
        <dbReference type="ARBA" id="ARBA00009755"/>
    </source>
</evidence>
<dbReference type="InterPro" id="IPR032697">
    <property type="entry name" value="SQ_cyclase_N"/>
</dbReference>
<gene>
    <name evidence="11" type="primary">ERG7</name>
    <name evidence="11" type="ORF">GLX27_002502</name>
</gene>
<dbReference type="PROSITE" id="PS00092">
    <property type="entry name" value="N6_MTASE"/>
    <property type="match status" value="1"/>
</dbReference>
<sequence>MTSQAPPLGATDLTRWRLRVSDGGRHVWHYLSEEEARSWPQTIEDKYWLGLDVGLPTLPSAHTALDAARNGLEFYKHLQSSDGHFAGEYGGPMFLLPGLIIGMYVTKTPIPEPWRIEIARYLWNRRNPVDGGWGIHIEGHSTVFGTALNYTVLRLVGVDADHPMMVQARSTLHKLGGATSIPSWGKLWLAILNVYDWDGVNPIPPELWLLPDWVPIHPWRWWIHTRMVYLPMGFLYGKRFRAEMDPLLASLRNELYPEPYDSIVWAKQRNHVAQADLYAPHTYVVDALFQVLGVYEKVHIPFVRKRGIDLAYKLIVKEDENTGHQCLGPVNKMLNYIARWIVEGPDSEAMRLHREKLKDFAWMSSEGLMMTGTNGSQLWDTSFLGQALADSGLVNRPENKEMASRILHWLDECQIRENPQHYRSAYRFATKGAWPFSTREQGYTVSDCTAEGLKAVLMLQEAKPADLGHPVSKQRLHDSVDLLLSMQNPGGGYASYETINGPEITEWLNPAEVFGRIMVEYAYPECTTSVVTGLRLFQQYDSYRSDEINAAVNAAVKYILRAQRPDGSWYGSWAICFTYAAMFALESLRHAGLTYENNEQVRRACAFLIGKQQADGGWGESYKSCETGTYTHAPKSQVVQTAWVVIALLHAKYPDKGPIERGVQLIMDRQQPNGSWKQEQIEGIFNQAHTRGVHTDATQALTEALWKHKEPNETRQDVQEQAQQYARWILDEARARHSEPEAVHTSLQGMIQRIAQGEPLAYVLGHQPFGPLSIRVRPPVLIPRPETEEWTLRVADQLRHVVAEPGPCLRILDLCTGSGCIALLLAHELQGSRRPWHITALDCDDQAIALAQENATLHSLPVNVVRGNLLDPQDHYLNRSYDVVVCNPPYIVEDDYKALPHSVRSYEAHGALVGHAEGDGLAYYRRLAEWAERGLLHASRGSPQLVMEIGAGQSDDVLRLFDVPGEVWHDFAGRDRVVIVTWARTSPKAHHVP</sequence>
<dbReference type="Pfam" id="PF05175">
    <property type="entry name" value="MTS"/>
    <property type="match status" value="1"/>
</dbReference>
<dbReference type="InterPro" id="IPR018333">
    <property type="entry name" value="Squalene_cyclase"/>
</dbReference>
<evidence type="ECO:0000259" key="10">
    <source>
        <dbReference type="Pfam" id="PF13249"/>
    </source>
</evidence>
<dbReference type="GO" id="GO:0000250">
    <property type="term" value="F:lanosterol synthase activity"/>
    <property type="evidence" value="ECO:0007669"/>
    <property type="project" value="UniProtKB-EC"/>
</dbReference>
<evidence type="ECO:0000256" key="2">
    <source>
        <dbReference type="ARBA" id="ARBA00022603"/>
    </source>
</evidence>
<dbReference type="InterPro" id="IPR032696">
    <property type="entry name" value="SQ_cyclase_C"/>
</dbReference>
<dbReference type="PANTHER" id="PTHR11764">
    <property type="entry name" value="TERPENE CYCLASE/MUTASE FAMILY MEMBER"/>
    <property type="match status" value="1"/>
</dbReference>
<dbReference type="PANTHER" id="PTHR11764:SF20">
    <property type="entry name" value="LANOSTEROL SYNTHASE"/>
    <property type="match status" value="1"/>
</dbReference>
<dbReference type="EMBL" id="CP046235">
    <property type="protein sequence ID" value="WFD47839.1"/>
    <property type="molecule type" value="Genomic_DNA"/>
</dbReference>
<feature type="domain" description="Methyltransferase small" evidence="8">
    <location>
        <begin position="810"/>
        <end position="894"/>
    </location>
</feature>
<dbReference type="Gene3D" id="1.50.10.20">
    <property type="match status" value="2"/>
</dbReference>
<dbReference type="SFLD" id="SFLDG01016">
    <property type="entry name" value="Prenyltransferase_Like_2"/>
    <property type="match status" value="1"/>
</dbReference>
<keyword evidence="12" id="KW-1185">Reference proteome</keyword>
<evidence type="ECO:0000313" key="11">
    <source>
        <dbReference type="EMBL" id="WFD47839.1"/>
    </source>
</evidence>
<dbReference type="InterPro" id="IPR004556">
    <property type="entry name" value="HemK-like"/>
</dbReference>
<dbReference type="CDD" id="cd02892">
    <property type="entry name" value="SQCY_1"/>
    <property type="match status" value="1"/>
</dbReference>
<dbReference type="InterPro" id="IPR029063">
    <property type="entry name" value="SAM-dependent_MTases_sf"/>
</dbReference>
<dbReference type="CDD" id="cd02440">
    <property type="entry name" value="AdoMet_MTases"/>
    <property type="match status" value="1"/>
</dbReference>
<keyword evidence="3" id="KW-0808">Transferase</keyword>
<evidence type="ECO:0000256" key="3">
    <source>
        <dbReference type="ARBA" id="ARBA00022679"/>
    </source>
</evidence>
<keyword evidence="5" id="KW-0677">Repeat</keyword>
<proteinExistence type="inferred from homology"/>
<keyword evidence="6 11" id="KW-0413">Isomerase</keyword>
<evidence type="ECO:0000256" key="6">
    <source>
        <dbReference type="ARBA" id="ARBA00023235"/>
    </source>
</evidence>
<name>A0ABY8ES16_MALFU</name>
<evidence type="ECO:0000256" key="7">
    <source>
        <dbReference type="ARBA" id="ARBA00029485"/>
    </source>
</evidence>
<dbReference type="Pfam" id="PF13243">
    <property type="entry name" value="SQHop_cyclase_C"/>
    <property type="match status" value="1"/>
</dbReference>